<comment type="caution">
    <text evidence="1">The sequence shown here is derived from an EMBL/GenBank/DDBJ whole genome shotgun (WGS) entry which is preliminary data.</text>
</comment>
<sequence>MVYRGAPQEFLYQNQTLSEVSNRSLVVQPLISKDQTFDIAVSVWIRATAAEEMEWRAGQGELYTPLVFEDDRKLLFRPLYSDIVFRGLRLSDKNKYASVNFTFPTEKFREGMSTPSLMGTFVLIPTSPSLMDFVVNYSSYIPDEVWSKLPSSRTWPFPMGSEYTGERTVANLALESFALQTPLIQYHEVPSRCPQDFTFPGFQVDAHPHPHVLTWSQLRVVEETHLMNLEAYNAAHEELKKTSCGVGLVSKPLRQFCKQHYLATGNLETRLELEIKDAEGAHTEWAYAPYMTVDHSATGPMDHIPVPVDQERCEDAVRSPNVTSLNFNESDSMDITWHITFSGRTPVKHLVTSVDFVYSANHSQNRYEKLDAQDEAELRSELFFSVHFMAFEEFTSPVHIPDDGFSCMSYIRAERQLLLRMFVFLGLPKLVWTYWMLRTVLRIEPVRKGWVSVFKRRRSSHAERTSERLDATISWRVRCWVFCALFLFFYVTGADQLELISASNSDPTSRPHSQSSTALFFSSFNWSTSITGQLFQIVLNSKSGYFSGTYKAVSFSIWLNTILSFLHHVPAVVGRYEMRPALSLPTVLDWCVQSMMVYQALRFPAAATVGPERDED</sequence>
<dbReference type="AlphaFoldDB" id="A0A8H5GH34"/>
<evidence type="ECO:0000313" key="2">
    <source>
        <dbReference type="Proteomes" id="UP000559256"/>
    </source>
</evidence>
<reference evidence="1 2" key="1">
    <citation type="journal article" date="2020" name="ISME J.">
        <title>Uncovering the hidden diversity of litter-decomposition mechanisms in mushroom-forming fungi.</title>
        <authorList>
            <person name="Floudas D."/>
            <person name="Bentzer J."/>
            <person name="Ahren D."/>
            <person name="Johansson T."/>
            <person name="Persson P."/>
            <person name="Tunlid A."/>
        </authorList>
    </citation>
    <scope>NUCLEOTIDE SEQUENCE [LARGE SCALE GENOMIC DNA]</scope>
    <source>
        <strain evidence="1 2">CBS 291.85</strain>
    </source>
</reference>
<gene>
    <name evidence="1" type="ORF">D9758_008110</name>
</gene>
<evidence type="ECO:0000313" key="1">
    <source>
        <dbReference type="EMBL" id="KAF5364954.1"/>
    </source>
</evidence>
<dbReference type="OrthoDB" id="2548253at2759"/>
<protein>
    <submittedName>
        <fullName evidence="1">Uncharacterized protein</fullName>
    </submittedName>
</protein>
<dbReference type="EMBL" id="JAACJM010000030">
    <property type="protein sequence ID" value="KAF5364954.1"/>
    <property type="molecule type" value="Genomic_DNA"/>
</dbReference>
<keyword evidence="2" id="KW-1185">Reference proteome</keyword>
<dbReference type="Proteomes" id="UP000559256">
    <property type="component" value="Unassembled WGS sequence"/>
</dbReference>
<accession>A0A8H5GH34</accession>
<organism evidence="1 2">
    <name type="scientific">Tetrapyrgos nigripes</name>
    <dbReference type="NCBI Taxonomy" id="182062"/>
    <lineage>
        <taxon>Eukaryota</taxon>
        <taxon>Fungi</taxon>
        <taxon>Dikarya</taxon>
        <taxon>Basidiomycota</taxon>
        <taxon>Agaricomycotina</taxon>
        <taxon>Agaricomycetes</taxon>
        <taxon>Agaricomycetidae</taxon>
        <taxon>Agaricales</taxon>
        <taxon>Marasmiineae</taxon>
        <taxon>Marasmiaceae</taxon>
        <taxon>Tetrapyrgos</taxon>
    </lineage>
</organism>
<name>A0A8H5GH34_9AGAR</name>
<proteinExistence type="predicted"/>